<proteinExistence type="predicted"/>
<dbReference type="Gene3D" id="3.40.50.1820">
    <property type="entry name" value="alpha/beta hydrolase"/>
    <property type="match status" value="1"/>
</dbReference>
<dbReference type="PANTHER" id="PTHR43139:SF37">
    <property type="entry name" value="ALPHA_BETA-HYDROLASES SUPERFAMILY PROTEIN"/>
    <property type="match status" value="1"/>
</dbReference>
<protein>
    <submittedName>
        <fullName evidence="2">Alpha/beta hydrolase fold-1</fullName>
    </submittedName>
</protein>
<feature type="domain" description="AB hydrolase-1" evidence="1">
    <location>
        <begin position="70"/>
        <end position="303"/>
    </location>
</feature>
<dbReference type="GO" id="GO:0016787">
    <property type="term" value="F:hydrolase activity"/>
    <property type="evidence" value="ECO:0007669"/>
    <property type="project" value="UniProtKB-KW"/>
</dbReference>
<dbReference type="EMBL" id="PKPP01002537">
    <property type="protein sequence ID" value="PWA74621.1"/>
    <property type="molecule type" value="Genomic_DNA"/>
</dbReference>
<organism evidence="2 3">
    <name type="scientific">Artemisia annua</name>
    <name type="common">Sweet wormwood</name>
    <dbReference type="NCBI Taxonomy" id="35608"/>
    <lineage>
        <taxon>Eukaryota</taxon>
        <taxon>Viridiplantae</taxon>
        <taxon>Streptophyta</taxon>
        <taxon>Embryophyta</taxon>
        <taxon>Tracheophyta</taxon>
        <taxon>Spermatophyta</taxon>
        <taxon>Magnoliopsida</taxon>
        <taxon>eudicotyledons</taxon>
        <taxon>Gunneridae</taxon>
        <taxon>Pentapetalae</taxon>
        <taxon>asterids</taxon>
        <taxon>campanulids</taxon>
        <taxon>Asterales</taxon>
        <taxon>Asteraceae</taxon>
        <taxon>Asteroideae</taxon>
        <taxon>Anthemideae</taxon>
        <taxon>Artemisiinae</taxon>
        <taxon>Artemisia</taxon>
    </lineage>
</organism>
<dbReference type="InterPro" id="IPR000073">
    <property type="entry name" value="AB_hydrolase_1"/>
</dbReference>
<name>A0A2U1NMC3_ARTAN</name>
<comment type="caution">
    <text evidence="2">The sequence shown here is derived from an EMBL/GenBank/DDBJ whole genome shotgun (WGS) entry which is preliminary data.</text>
</comment>
<dbReference type="Pfam" id="PF00561">
    <property type="entry name" value="Abhydrolase_1"/>
    <property type="match status" value="1"/>
</dbReference>
<dbReference type="PANTHER" id="PTHR43139">
    <property type="entry name" value="SI:DKEY-122A22.2"/>
    <property type="match status" value="1"/>
</dbReference>
<reference evidence="2 3" key="1">
    <citation type="journal article" date="2018" name="Mol. Plant">
        <title>The genome of Artemisia annua provides insight into the evolution of Asteraceae family and artemisinin biosynthesis.</title>
        <authorList>
            <person name="Shen Q."/>
            <person name="Zhang L."/>
            <person name="Liao Z."/>
            <person name="Wang S."/>
            <person name="Yan T."/>
            <person name="Shi P."/>
            <person name="Liu M."/>
            <person name="Fu X."/>
            <person name="Pan Q."/>
            <person name="Wang Y."/>
            <person name="Lv Z."/>
            <person name="Lu X."/>
            <person name="Zhang F."/>
            <person name="Jiang W."/>
            <person name="Ma Y."/>
            <person name="Chen M."/>
            <person name="Hao X."/>
            <person name="Li L."/>
            <person name="Tang Y."/>
            <person name="Lv G."/>
            <person name="Zhou Y."/>
            <person name="Sun X."/>
            <person name="Brodelius P.E."/>
            <person name="Rose J.K.C."/>
            <person name="Tang K."/>
        </authorList>
    </citation>
    <scope>NUCLEOTIDE SEQUENCE [LARGE SCALE GENOMIC DNA]</scope>
    <source>
        <strain evidence="3">cv. Huhao1</strain>
        <tissue evidence="2">Leaf</tissue>
    </source>
</reference>
<dbReference type="InterPro" id="IPR029058">
    <property type="entry name" value="AB_hydrolase_fold"/>
</dbReference>
<dbReference type="InterPro" id="IPR052370">
    <property type="entry name" value="Meta-cleavage_hydrolase"/>
</dbReference>
<dbReference type="Proteomes" id="UP000245207">
    <property type="component" value="Unassembled WGS sequence"/>
</dbReference>
<dbReference type="SUPFAM" id="SSF53474">
    <property type="entry name" value="alpha/beta-Hydrolases"/>
    <property type="match status" value="1"/>
</dbReference>
<dbReference type="STRING" id="35608.A0A2U1NMC3"/>
<sequence length="530" mass="59509">MMFSTFPSLRLPRRLLSLYGGIKRLPVNSSEALLSLYFSYCNLSPCTVDLDDHETTMHMLVPNHRRCDRPNLVLVHGYGGNSKWQFVLQVAQLSRDFNIYIPDLVFFGKSYSTSSERTDTFQAKCVCDGMKKLGVEKYSVYGISYGGFVVYRMAEMAEKAIEKVVVVNSAIVFTEDKKSEYLKKLGRNVVDVLVPEKPQEYRTLCRMSMYKFDVSKWIPDFFLRGFIAADGYKKEKQELVEYLLMEKPHLQFPVLTQETLIIWGEKDNIFPIDLAHELHRHLGPKSKLEILKDVGHAANMEAPYSLNKLVTTFTCAGSGGIRAVVVLIQLMARILMTDCPSFISGYNLTASSRVEASRRSSVQNVSNSANMSLILCIRFKGYVVNSSFEIAVVTQEARHIADKPVGVADMDERVNKAVTASNHEFSDTEGESFSPHAGLGHARAAAHQVVDAANIHTHLRAEKCDTGIAVGKPLRMVLTNRNILSPCVKGHVVAEVQNTFRQQMHKLYEQVKGGAYKEVKSDPHKPHVSN</sequence>
<accession>A0A2U1NMC3</accession>
<evidence type="ECO:0000259" key="1">
    <source>
        <dbReference type="Pfam" id="PF00561"/>
    </source>
</evidence>
<keyword evidence="3" id="KW-1185">Reference proteome</keyword>
<evidence type="ECO:0000313" key="3">
    <source>
        <dbReference type="Proteomes" id="UP000245207"/>
    </source>
</evidence>
<keyword evidence="2" id="KW-0378">Hydrolase</keyword>
<gene>
    <name evidence="2" type="ORF">CTI12_AA250590</name>
</gene>
<dbReference type="AlphaFoldDB" id="A0A2U1NMC3"/>
<evidence type="ECO:0000313" key="2">
    <source>
        <dbReference type="EMBL" id="PWA74621.1"/>
    </source>
</evidence>
<dbReference type="PRINTS" id="PR00111">
    <property type="entry name" value="ABHYDROLASE"/>
</dbReference>
<dbReference type="OrthoDB" id="6431331at2759"/>